<evidence type="ECO:0000313" key="4">
    <source>
        <dbReference type="Proteomes" id="UP000799537"/>
    </source>
</evidence>
<dbReference type="OrthoDB" id="2342176at2759"/>
<keyword evidence="2" id="KW-0732">Signal</keyword>
<feature type="compositionally biased region" description="Basic residues" evidence="1">
    <location>
        <begin position="411"/>
        <end position="421"/>
    </location>
</feature>
<dbReference type="PANTHER" id="PTHR36182">
    <property type="entry name" value="PROTEIN, PUTATIVE (AFU_ORTHOLOGUE AFUA_6G10930)-RELATED"/>
    <property type="match status" value="1"/>
</dbReference>
<dbReference type="Gene3D" id="2.70.50.70">
    <property type="match status" value="1"/>
</dbReference>
<protein>
    <submittedName>
        <fullName evidence="3">Lytic polysaccharide monooxygenase</fullName>
    </submittedName>
</protein>
<organism evidence="3 4">
    <name type="scientific">Zasmidium cellare ATCC 36951</name>
    <dbReference type="NCBI Taxonomy" id="1080233"/>
    <lineage>
        <taxon>Eukaryota</taxon>
        <taxon>Fungi</taxon>
        <taxon>Dikarya</taxon>
        <taxon>Ascomycota</taxon>
        <taxon>Pezizomycotina</taxon>
        <taxon>Dothideomycetes</taxon>
        <taxon>Dothideomycetidae</taxon>
        <taxon>Mycosphaerellales</taxon>
        <taxon>Mycosphaerellaceae</taxon>
        <taxon>Zasmidium</taxon>
    </lineage>
</organism>
<keyword evidence="3" id="KW-0560">Oxidoreductase</keyword>
<feature type="compositionally biased region" description="Gly residues" evidence="1">
    <location>
        <begin position="245"/>
        <end position="254"/>
    </location>
</feature>
<feature type="compositionally biased region" description="Low complexity" evidence="1">
    <location>
        <begin position="255"/>
        <end position="297"/>
    </location>
</feature>
<dbReference type="GO" id="GO:0004497">
    <property type="term" value="F:monooxygenase activity"/>
    <property type="evidence" value="ECO:0007669"/>
    <property type="project" value="UniProtKB-KW"/>
</dbReference>
<accession>A0A6A6C8M9</accession>
<dbReference type="AlphaFoldDB" id="A0A6A6C8M9"/>
<dbReference type="EMBL" id="ML993617">
    <property type="protein sequence ID" value="KAF2161786.1"/>
    <property type="molecule type" value="Genomic_DNA"/>
</dbReference>
<dbReference type="PANTHER" id="PTHR36182:SF2">
    <property type="entry name" value="LYTIC POLYSACCHARIDE MONOOXYGENASE"/>
    <property type="match status" value="1"/>
</dbReference>
<feature type="chain" id="PRO_5025486733" evidence="2">
    <location>
        <begin position="22"/>
        <end position="421"/>
    </location>
</feature>
<feature type="compositionally biased region" description="Low complexity" evidence="1">
    <location>
        <begin position="339"/>
        <end position="360"/>
    </location>
</feature>
<sequence length="421" mass="42064">MSSVGSLATLALCFGSTFVAGHMIMQNPVPFGKETLNNSPLVDTAIGSSQSDFPCKQRAGVYKIDTINKYQVESPIELNFTGSASHGGGTCQISITRDLEPTAKSDFRVIQTFSGGCPTAQDGNSGSTDFSFKIPKGFPNGRATLAWTWYNKIGNREIYMNCAPLDISGGSSDTTVFDSLPHQYIINLPTTGSDYCKSADSADVLIPDPGQYNTKAPTAKLEAPTGPGCAAAAKAITNGVSSGSGSSGSSGSGSAGSSAPSAGGSSNQSAAPSSGDSQAPASSSASQPSASSDSAASQSGFATVTTVGSGAAASESAASTPAESSSYPTMSVPSDAGVSGPASTGFAAAPTGTGSSSSGSGSSGGSDGSLVCNGTDQFGLMNNGKVVWQPVAAGTKCVNGQIQKRSDSRHAHVRRHAAKDF</sequence>
<gene>
    <name evidence="3" type="ORF">M409DRAFT_69586</name>
</gene>
<feature type="region of interest" description="Disordered" evidence="1">
    <location>
        <begin position="400"/>
        <end position="421"/>
    </location>
</feature>
<name>A0A6A6C8M9_ZASCE</name>
<keyword evidence="4" id="KW-1185">Reference proteome</keyword>
<feature type="compositionally biased region" description="Low complexity" evidence="1">
    <location>
        <begin position="315"/>
        <end position="329"/>
    </location>
</feature>
<evidence type="ECO:0000256" key="1">
    <source>
        <dbReference type="SAM" id="MobiDB-lite"/>
    </source>
</evidence>
<proteinExistence type="predicted"/>
<dbReference type="RefSeq" id="XP_033662675.1">
    <property type="nucleotide sequence ID" value="XM_033818363.1"/>
</dbReference>
<evidence type="ECO:0000256" key="2">
    <source>
        <dbReference type="SAM" id="SignalP"/>
    </source>
</evidence>
<feature type="region of interest" description="Disordered" evidence="1">
    <location>
        <begin position="315"/>
        <end position="375"/>
    </location>
</feature>
<feature type="signal peptide" evidence="2">
    <location>
        <begin position="1"/>
        <end position="21"/>
    </location>
</feature>
<reference evidence="3" key="1">
    <citation type="journal article" date="2020" name="Stud. Mycol.">
        <title>101 Dothideomycetes genomes: a test case for predicting lifestyles and emergence of pathogens.</title>
        <authorList>
            <person name="Haridas S."/>
            <person name="Albert R."/>
            <person name="Binder M."/>
            <person name="Bloem J."/>
            <person name="Labutti K."/>
            <person name="Salamov A."/>
            <person name="Andreopoulos B."/>
            <person name="Baker S."/>
            <person name="Barry K."/>
            <person name="Bills G."/>
            <person name="Bluhm B."/>
            <person name="Cannon C."/>
            <person name="Castanera R."/>
            <person name="Culley D."/>
            <person name="Daum C."/>
            <person name="Ezra D."/>
            <person name="Gonzalez J."/>
            <person name="Henrissat B."/>
            <person name="Kuo A."/>
            <person name="Liang C."/>
            <person name="Lipzen A."/>
            <person name="Lutzoni F."/>
            <person name="Magnuson J."/>
            <person name="Mondo S."/>
            <person name="Nolan M."/>
            <person name="Ohm R."/>
            <person name="Pangilinan J."/>
            <person name="Park H.-J."/>
            <person name="Ramirez L."/>
            <person name="Alfaro M."/>
            <person name="Sun H."/>
            <person name="Tritt A."/>
            <person name="Yoshinaga Y."/>
            <person name="Zwiers L.-H."/>
            <person name="Turgeon B."/>
            <person name="Goodwin S."/>
            <person name="Spatafora J."/>
            <person name="Crous P."/>
            <person name="Grigoriev I."/>
        </authorList>
    </citation>
    <scope>NUCLEOTIDE SEQUENCE</scope>
    <source>
        <strain evidence="3">ATCC 36951</strain>
    </source>
</reference>
<feature type="region of interest" description="Disordered" evidence="1">
    <location>
        <begin position="240"/>
        <end position="297"/>
    </location>
</feature>
<dbReference type="GeneID" id="54571635"/>
<evidence type="ECO:0000313" key="3">
    <source>
        <dbReference type="EMBL" id="KAF2161786.1"/>
    </source>
</evidence>
<keyword evidence="3" id="KW-0503">Monooxygenase</keyword>
<dbReference type="Proteomes" id="UP000799537">
    <property type="component" value="Unassembled WGS sequence"/>
</dbReference>